<evidence type="ECO:0000313" key="2">
    <source>
        <dbReference type="Proteomes" id="UP000299102"/>
    </source>
</evidence>
<dbReference type="PANTHER" id="PTHR47331">
    <property type="entry name" value="PHD-TYPE DOMAIN-CONTAINING PROTEIN"/>
    <property type="match status" value="1"/>
</dbReference>
<organism evidence="1 2">
    <name type="scientific">Eumeta variegata</name>
    <name type="common">Bagworm moth</name>
    <name type="synonym">Eumeta japonica</name>
    <dbReference type="NCBI Taxonomy" id="151549"/>
    <lineage>
        <taxon>Eukaryota</taxon>
        <taxon>Metazoa</taxon>
        <taxon>Ecdysozoa</taxon>
        <taxon>Arthropoda</taxon>
        <taxon>Hexapoda</taxon>
        <taxon>Insecta</taxon>
        <taxon>Pterygota</taxon>
        <taxon>Neoptera</taxon>
        <taxon>Endopterygota</taxon>
        <taxon>Lepidoptera</taxon>
        <taxon>Glossata</taxon>
        <taxon>Ditrysia</taxon>
        <taxon>Tineoidea</taxon>
        <taxon>Psychidae</taxon>
        <taxon>Oiketicinae</taxon>
        <taxon>Eumeta</taxon>
    </lineage>
</organism>
<reference evidence="1 2" key="1">
    <citation type="journal article" date="2019" name="Commun. Biol.">
        <title>The bagworm genome reveals a unique fibroin gene that provides high tensile strength.</title>
        <authorList>
            <person name="Kono N."/>
            <person name="Nakamura H."/>
            <person name="Ohtoshi R."/>
            <person name="Tomita M."/>
            <person name="Numata K."/>
            <person name="Arakawa K."/>
        </authorList>
    </citation>
    <scope>NUCLEOTIDE SEQUENCE [LARGE SCALE GENOMIC DNA]</scope>
</reference>
<dbReference type="OrthoDB" id="10066767at2759"/>
<protein>
    <submittedName>
        <fullName evidence="1">Uncharacterized protein</fullName>
    </submittedName>
</protein>
<dbReference type="EMBL" id="BGZK01000285">
    <property type="protein sequence ID" value="GBP34193.1"/>
    <property type="molecule type" value="Genomic_DNA"/>
</dbReference>
<dbReference type="Proteomes" id="UP000299102">
    <property type="component" value="Unassembled WGS sequence"/>
</dbReference>
<comment type="caution">
    <text evidence="1">The sequence shown here is derived from an EMBL/GenBank/DDBJ whole genome shotgun (WGS) entry which is preliminary data.</text>
</comment>
<keyword evidence="2" id="KW-1185">Reference proteome</keyword>
<dbReference type="AlphaFoldDB" id="A0A4C1V5T5"/>
<accession>A0A4C1V5T5</accession>
<proteinExistence type="predicted"/>
<name>A0A4C1V5T5_EUMVA</name>
<sequence length="138" mass="16027">MTPLLRNKFAEYWIMKREEGRREAKLIVLADFLKREAELAAVYARTAAAPQLSASAHERIAERAPRRRETFKVNTQTEVTTKCPKCASEHKLAACDAFKALNNDEKWDFVKREKLCFKCITKTHPCAYCQISLFWLFP</sequence>
<gene>
    <name evidence="1" type="ORF">EVAR_30746_1</name>
</gene>
<evidence type="ECO:0000313" key="1">
    <source>
        <dbReference type="EMBL" id="GBP34193.1"/>
    </source>
</evidence>